<keyword evidence="3 4" id="KW-0802">TPR repeat</keyword>
<dbReference type="InterPro" id="IPR050754">
    <property type="entry name" value="FKBP4/5/8-like"/>
</dbReference>
<evidence type="ECO:0000256" key="5">
    <source>
        <dbReference type="SAM" id="MobiDB-lite"/>
    </source>
</evidence>
<evidence type="ECO:0000313" key="6">
    <source>
        <dbReference type="EMBL" id="TRZ01926.1"/>
    </source>
</evidence>
<feature type="region of interest" description="Disordered" evidence="5">
    <location>
        <begin position="236"/>
        <end position="268"/>
    </location>
</feature>
<dbReference type="OrthoDB" id="433738at2759"/>
<keyword evidence="7" id="KW-1185">Reference proteome</keyword>
<reference evidence="6 7" key="1">
    <citation type="journal article" date="2019" name="Sci. Data">
        <title>Hybrid genome assembly and annotation of Danionella translucida.</title>
        <authorList>
            <person name="Kadobianskyi M."/>
            <person name="Schulze L."/>
            <person name="Schuelke M."/>
            <person name="Judkewitz B."/>
        </authorList>
    </citation>
    <scope>NUCLEOTIDE SEQUENCE [LARGE SCALE GENOMIC DNA]</scope>
    <source>
        <strain evidence="6 7">Bolton</strain>
    </source>
</reference>
<protein>
    <submittedName>
        <fullName evidence="6">Uncharacterized protein</fullName>
    </submittedName>
</protein>
<organism evidence="6 7">
    <name type="scientific">Danionella cerebrum</name>
    <dbReference type="NCBI Taxonomy" id="2873325"/>
    <lineage>
        <taxon>Eukaryota</taxon>
        <taxon>Metazoa</taxon>
        <taxon>Chordata</taxon>
        <taxon>Craniata</taxon>
        <taxon>Vertebrata</taxon>
        <taxon>Euteleostomi</taxon>
        <taxon>Actinopterygii</taxon>
        <taxon>Neopterygii</taxon>
        <taxon>Teleostei</taxon>
        <taxon>Ostariophysi</taxon>
        <taxon>Cypriniformes</taxon>
        <taxon>Danionidae</taxon>
        <taxon>Danioninae</taxon>
        <taxon>Danionella</taxon>
    </lineage>
</organism>
<dbReference type="PANTHER" id="PTHR46512">
    <property type="entry name" value="PEPTIDYLPROLYL ISOMERASE"/>
    <property type="match status" value="1"/>
</dbReference>
<dbReference type="PROSITE" id="PS50005">
    <property type="entry name" value="TPR"/>
    <property type="match status" value="1"/>
</dbReference>
<dbReference type="Proteomes" id="UP000316079">
    <property type="component" value="Unassembled WGS sequence"/>
</dbReference>
<dbReference type="InterPro" id="IPR013105">
    <property type="entry name" value="TPR_2"/>
</dbReference>
<dbReference type="AlphaFoldDB" id="A0A553RIB2"/>
<dbReference type="SMART" id="SM00028">
    <property type="entry name" value="TPR"/>
    <property type="match status" value="3"/>
</dbReference>
<feature type="region of interest" description="Disordered" evidence="5">
    <location>
        <begin position="75"/>
        <end position="97"/>
    </location>
</feature>
<keyword evidence="1" id="KW-0597">Phosphoprotein</keyword>
<dbReference type="PROSITE" id="PS50293">
    <property type="entry name" value="TPR_REGION"/>
    <property type="match status" value="1"/>
</dbReference>
<feature type="compositionally biased region" description="Polar residues" evidence="5">
    <location>
        <begin position="78"/>
        <end position="97"/>
    </location>
</feature>
<feature type="repeat" description="TPR" evidence="4">
    <location>
        <begin position="315"/>
        <end position="348"/>
    </location>
</feature>
<dbReference type="EMBL" id="SRMA01024030">
    <property type="protein sequence ID" value="TRZ01926.1"/>
    <property type="molecule type" value="Genomic_DNA"/>
</dbReference>
<dbReference type="PANTHER" id="PTHR46512:SF10">
    <property type="entry name" value="FK506-BINDING PROTEIN-LIKE"/>
    <property type="match status" value="1"/>
</dbReference>
<dbReference type="InterPro" id="IPR011990">
    <property type="entry name" value="TPR-like_helical_dom_sf"/>
</dbReference>
<dbReference type="Pfam" id="PF07719">
    <property type="entry name" value="TPR_2"/>
    <property type="match status" value="1"/>
</dbReference>
<proteinExistence type="predicted"/>
<evidence type="ECO:0000256" key="1">
    <source>
        <dbReference type="ARBA" id="ARBA00022553"/>
    </source>
</evidence>
<evidence type="ECO:0000256" key="4">
    <source>
        <dbReference type="PROSITE-ProRule" id="PRU00339"/>
    </source>
</evidence>
<dbReference type="Gene3D" id="1.25.40.10">
    <property type="entry name" value="Tetratricopeptide repeat domain"/>
    <property type="match status" value="1"/>
</dbReference>
<feature type="compositionally biased region" description="Acidic residues" evidence="5">
    <location>
        <begin position="244"/>
        <end position="262"/>
    </location>
</feature>
<dbReference type="Pfam" id="PF13181">
    <property type="entry name" value="TPR_8"/>
    <property type="match status" value="1"/>
</dbReference>
<keyword evidence="2" id="KW-0677">Repeat</keyword>
<dbReference type="SUPFAM" id="SSF48452">
    <property type="entry name" value="TPR-like"/>
    <property type="match status" value="1"/>
</dbReference>
<evidence type="ECO:0000313" key="7">
    <source>
        <dbReference type="Proteomes" id="UP000316079"/>
    </source>
</evidence>
<sequence length="378" mass="42311">MNVSWGYEASLLLRPIMTTTQVPGAIPVEASWVSAYPGGLCEVRRRWLGERRRGEFTPMMGSLCKIKVRRKAAVTHEPTASQVPESTADVSPGEQASSYPRSQACVLQVPLNDWVLLRMGEGQCDVVESCLEGMSIGEVCEFTVSAQNAKTSKATSSDAKENQMEAQDLTQQPECFTLQLHSLTPGLESWQMTPREKWAWVLSHKQWGSQRFGKGDVWGAAECYCRAVRLAITLHSQTQRTPEDDMSEEAEDKNNEEEDEYTETSHDCSIPSEDEYKMIKAELHSNLALCQFKLGQLGKSKDSSIKATELNPKSTKAWYRRGQASMELGELEESRRAFEKTLELQPDSASARAGLKQVNSKLKDLDTKLGKRLSKMFN</sequence>
<dbReference type="STRING" id="623744.A0A553RIB2"/>
<evidence type="ECO:0000256" key="3">
    <source>
        <dbReference type="ARBA" id="ARBA00022803"/>
    </source>
</evidence>
<evidence type="ECO:0000256" key="2">
    <source>
        <dbReference type="ARBA" id="ARBA00022737"/>
    </source>
</evidence>
<accession>A0A553RIB2</accession>
<comment type="caution">
    <text evidence="6">The sequence shown here is derived from an EMBL/GenBank/DDBJ whole genome shotgun (WGS) entry which is preliminary data.</text>
</comment>
<gene>
    <name evidence="6" type="ORF">DNTS_012381</name>
</gene>
<dbReference type="InterPro" id="IPR019734">
    <property type="entry name" value="TPR_rpt"/>
</dbReference>
<name>A0A553RIB2_9TELE</name>